<dbReference type="InterPro" id="IPR035979">
    <property type="entry name" value="RBD_domain_sf"/>
</dbReference>
<feature type="compositionally biased region" description="Polar residues" evidence="2">
    <location>
        <begin position="569"/>
        <end position="586"/>
    </location>
</feature>
<dbReference type="EMBL" id="LT671821">
    <property type="protein sequence ID" value="SHO75912.1"/>
    <property type="molecule type" value="Genomic_DNA"/>
</dbReference>
<protein>
    <submittedName>
        <fullName evidence="4">Similar to S.cerevisiae protein LTO1 (Essential protein that forms a complex with Rli1p and Yae1p)</fullName>
    </submittedName>
</protein>
<feature type="compositionally biased region" description="Basic and acidic residues" evidence="2">
    <location>
        <begin position="56"/>
        <end position="67"/>
    </location>
</feature>
<sequence length="801" mass="87873">MSGVEKQPEGPVVHPALIFQTSHNVRSQDSLNSPRQSLRNADSALLGHGETPMSRQGEDISRTDRAPKSLTVQAPSWVPGKVKVPATRTTTYPFITDADSRLAAYAGFTKEGHPDPELVNQEFAPPGSGTWDWLWSNPPNQMAKTSPLLQDGSYALSPQGTQPVTAPPSWHPSYKNFPVDTKEASMHGAALPILPFGFHGTYRKPESHAAPLAVNTDRSAQEISTLFMAGFPEDMTDREFSNMFLFAKGFEASMLKYPQPTKSEDDFRKPGDRHGTWSQADRDGQHSPPQREPEQPSAKNKQIIGFAKFSTREEALQARDVLNGFRIDTDRGCILKAELAKKNLHTKRSVPFVVTKHGHPAGHAKPALSARDYPMVDPVSAAATYAAMSGRPGSYASHPPDMPSDDHTPLAPLGVHSMMDPRGSAAAWAEAMEQKHAQAAMESHGMATMTPISEMVSRLDNFSKTIPTFASQHAGTMPAISENPSTQWGRANSSPVVLSPNQAGPVHSERLRPNLTLTPLEVTQGIQNMNLGLGQGLHKSPESTMLHPLRDNSGSSTMDGSSSLSGLTHANSGTSGSEIWSLGSRSCTSPSQVHLDEYISPTTEQRPISSLQDAAPSKEVGESESKNTPTLHFDLNDVTDLDQQPYTDGFQEGHAKGQFFGRLEGRALGREKGFELWTELGYYTGVMQMYQQHLNRFAKEGLTRKAQKQIQQIEHFLQLCEQMPLKNNEDNQPEPIDDQTPDLEKLLERIRAKYRLLCKSLGFQEEGQVSGHSGTKKTATEKTQKLVQVAGQLVDVNQLKY</sequence>
<evidence type="ECO:0000313" key="4">
    <source>
        <dbReference type="EMBL" id="SHO75912.1"/>
    </source>
</evidence>
<dbReference type="InterPro" id="IPR052436">
    <property type="entry name" value="LTO1_adapter"/>
</dbReference>
<evidence type="ECO:0000259" key="3">
    <source>
        <dbReference type="PROSITE" id="PS50102"/>
    </source>
</evidence>
<feature type="region of interest" description="Disordered" evidence="2">
    <location>
        <begin position="537"/>
        <end position="586"/>
    </location>
</feature>
<keyword evidence="1" id="KW-0694">RNA-binding</keyword>
<dbReference type="VEuPathDB" id="FungiDB:MSYG_0246"/>
<dbReference type="PANTHER" id="PTHR28532:SF1">
    <property type="entry name" value="ORAL CANCER OVEREXPRESSED 1"/>
    <property type="match status" value="1"/>
</dbReference>
<dbReference type="PROSITE" id="PS50102">
    <property type="entry name" value="RRM"/>
    <property type="match status" value="1"/>
</dbReference>
<dbReference type="SUPFAM" id="SSF54928">
    <property type="entry name" value="RNA-binding domain, RBD"/>
    <property type="match status" value="1"/>
</dbReference>
<feature type="domain" description="RRM" evidence="3">
    <location>
        <begin position="224"/>
        <end position="342"/>
    </location>
</feature>
<dbReference type="Proteomes" id="UP000186303">
    <property type="component" value="Chromosome 1"/>
</dbReference>
<accession>A0A1M8A0D7</accession>
<dbReference type="GO" id="GO:0003723">
    <property type="term" value="F:RNA binding"/>
    <property type="evidence" value="ECO:0007669"/>
    <property type="project" value="UniProtKB-UniRule"/>
</dbReference>
<organism evidence="4 5">
    <name type="scientific">Malassezia sympodialis (strain ATCC 42132)</name>
    <name type="common">Atopic eczema-associated yeast</name>
    <dbReference type="NCBI Taxonomy" id="1230383"/>
    <lineage>
        <taxon>Eukaryota</taxon>
        <taxon>Fungi</taxon>
        <taxon>Dikarya</taxon>
        <taxon>Basidiomycota</taxon>
        <taxon>Ustilaginomycotina</taxon>
        <taxon>Malasseziomycetes</taxon>
        <taxon>Malasseziales</taxon>
        <taxon>Malasseziaceae</taxon>
        <taxon>Malassezia</taxon>
    </lineage>
</organism>
<evidence type="ECO:0000256" key="1">
    <source>
        <dbReference type="PROSITE-ProRule" id="PRU00176"/>
    </source>
</evidence>
<dbReference type="InterPro" id="IPR000504">
    <property type="entry name" value="RRM_dom"/>
</dbReference>
<dbReference type="OrthoDB" id="48036at2759"/>
<dbReference type="Gene3D" id="3.30.70.330">
    <property type="match status" value="1"/>
</dbReference>
<feature type="region of interest" description="Disordered" evidence="2">
    <location>
        <begin position="259"/>
        <end position="301"/>
    </location>
</feature>
<name>A0A1M8A0D7_MALS4</name>
<dbReference type="AlphaFoldDB" id="A0A1M8A0D7"/>
<keyword evidence="5" id="KW-1185">Reference proteome</keyword>
<feature type="compositionally biased region" description="Low complexity" evidence="2">
    <location>
        <begin position="553"/>
        <end position="568"/>
    </location>
</feature>
<feature type="compositionally biased region" description="Basic and acidic residues" evidence="2">
    <location>
        <begin position="262"/>
        <end position="294"/>
    </location>
</feature>
<reference evidence="5" key="1">
    <citation type="journal article" date="2017" name="Nucleic Acids Res.">
        <title>Proteogenomics produces comprehensive and highly accurate protein-coding gene annotation in a complete genome assembly of Malassezia sympodialis.</title>
        <authorList>
            <person name="Zhu Y."/>
            <person name="Engstroem P.G."/>
            <person name="Tellgren-Roth C."/>
            <person name="Baudo C.D."/>
            <person name="Kennell J.C."/>
            <person name="Sun S."/>
            <person name="Billmyre R.B."/>
            <person name="Schroeder M.S."/>
            <person name="Andersson A."/>
            <person name="Holm T."/>
            <person name="Sigurgeirsson B."/>
            <person name="Wu G."/>
            <person name="Sankaranarayanan S.R."/>
            <person name="Siddharthan R."/>
            <person name="Sanyal K."/>
            <person name="Lundeberg J."/>
            <person name="Nystedt B."/>
            <person name="Boekhout T."/>
            <person name="Dawson T.L. Jr."/>
            <person name="Heitman J."/>
            <person name="Scheynius A."/>
            <person name="Lehtioe J."/>
        </authorList>
    </citation>
    <scope>NUCLEOTIDE SEQUENCE [LARGE SCALE GENOMIC DNA]</scope>
    <source>
        <strain evidence="5">ATCC 42132</strain>
    </source>
</reference>
<proteinExistence type="predicted"/>
<feature type="region of interest" description="Disordered" evidence="2">
    <location>
        <begin position="21"/>
        <end position="69"/>
    </location>
</feature>
<feature type="compositionally biased region" description="Polar residues" evidence="2">
    <location>
        <begin position="21"/>
        <end position="40"/>
    </location>
</feature>
<gene>
    <name evidence="4" type="ORF">MSYG_0246</name>
</gene>
<feature type="compositionally biased region" description="Polar residues" evidence="2">
    <location>
        <begin position="601"/>
        <end position="612"/>
    </location>
</feature>
<dbReference type="STRING" id="1230383.A0A1M8A0D7"/>
<evidence type="ECO:0000256" key="2">
    <source>
        <dbReference type="SAM" id="MobiDB-lite"/>
    </source>
</evidence>
<feature type="region of interest" description="Disordered" evidence="2">
    <location>
        <begin position="601"/>
        <end position="631"/>
    </location>
</feature>
<evidence type="ECO:0000313" key="5">
    <source>
        <dbReference type="Proteomes" id="UP000186303"/>
    </source>
</evidence>
<dbReference type="InterPro" id="IPR012677">
    <property type="entry name" value="Nucleotide-bd_a/b_plait_sf"/>
</dbReference>
<feature type="region of interest" description="Disordered" evidence="2">
    <location>
        <begin position="488"/>
        <end position="508"/>
    </location>
</feature>
<feature type="compositionally biased region" description="Polar residues" evidence="2">
    <location>
        <begin position="488"/>
        <end position="502"/>
    </location>
</feature>
<dbReference type="PANTHER" id="PTHR28532">
    <property type="entry name" value="GEO13458P1"/>
    <property type="match status" value="1"/>
</dbReference>